<dbReference type="Gene3D" id="3.40.50.1820">
    <property type="entry name" value="alpha/beta hydrolase"/>
    <property type="match status" value="1"/>
</dbReference>
<dbReference type="OrthoDB" id="9112061at2"/>
<gene>
    <name evidence="3" type="ORF">DW355_16465</name>
</gene>
<organism evidence="3 4">
    <name type="scientific">Hylemonella gracilis</name>
    <dbReference type="NCBI Taxonomy" id="80880"/>
    <lineage>
        <taxon>Bacteria</taxon>
        <taxon>Pseudomonadati</taxon>
        <taxon>Pseudomonadota</taxon>
        <taxon>Betaproteobacteria</taxon>
        <taxon>Burkholderiales</taxon>
        <taxon>Comamonadaceae</taxon>
        <taxon>Hylemonella</taxon>
    </lineage>
</organism>
<keyword evidence="3" id="KW-0378">Hydrolase</keyword>
<dbReference type="InterPro" id="IPR000073">
    <property type="entry name" value="AB_hydrolase_1"/>
</dbReference>
<dbReference type="GO" id="GO:0016787">
    <property type="term" value="F:hydrolase activity"/>
    <property type="evidence" value="ECO:0007669"/>
    <property type="project" value="UniProtKB-KW"/>
</dbReference>
<dbReference type="InterPro" id="IPR029058">
    <property type="entry name" value="AB_hydrolase_fold"/>
</dbReference>
<dbReference type="EMBL" id="CP031395">
    <property type="protein sequence ID" value="QBK06096.1"/>
    <property type="molecule type" value="Genomic_DNA"/>
</dbReference>
<keyword evidence="1" id="KW-0732">Signal</keyword>
<proteinExistence type="predicted"/>
<dbReference type="SUPFAM" id="SSF53474">
    <property type="entry name" value="alpha/beta-Hydrolases"/>
    <property type="match status" value="1"/>
</dbReference>
<dbReference type="AlphaFoldDB" id="A0A4P6UMW9"/>
<feature type="chain" id="PRO_5020181923" evidence="1">
    <location>
        <begin position="22"/>
        <end position="262"/>
    </location>
</feature>
<evidence type="ECO:0000256" key="1">
    <source>
        <dbReference type="SAM" id="SignalP"/>
    </source>
</evidence>
<evidence type="ECO:0000313" key="3">
    <source>
        <dbReference type="EMBL" id="QBK06096.1"/>
    </source>
</evidence>
<dbReference type="KEGG" id="hgr:DW355_16465"/>
<evidence type="ECO:0000259" key="2">
    <source>
        <dbReference type="Pfam" id="PF12697"/>
    </source>
</evidence>
<dbReference type="Proteomes" id="UP000292939">
    <property type="component" value="Chromosome"/>
</dbReference>
<name>A0A4P6UMW9_9BURK</name>
<dbReference type="PANTHER" id="PTHR37017">
    <property type="entry name" value="AB HYDROLASE-1 DOMAIN-CONTAINING PROTEIN-RELATED"/>
    <property type="match status" value="1"/>
</dbReference>
<evidence type="ECO:0000313" key="4">
    <source>
        <dbReference type="Proteomes" id="UP000292939"/>
    </source>
</evidence>
<sequence>MKALNVLMLASAALLGGTAMAAEKPAITLVHGAFEDSHVWDRVSAKLQADGYRVINVNLPGRPSAPMAPNLVSNDVYRDVVLKAISGESKPVVLVGHSFGGIAVTNVAEAAPEKIKTAVYLAAFLPQNGESMLSLAKQDRDSKAGPALHIDEAKGMISVNYAARADLFANGAPEGLRKVLPDLIIDEPLVPIVTPVKVTAARFGKVDKAYIHTAQDQVVSPYLQQKMVEATPVRLQFTLNTGHTPFLTDVPGLVSAIEKSAE</sequence>
<protein>
    <submittedName>
        <fullName evidence="3">Alpha/beta fold hydrolase</fullName>
    </submittedName>
</protein>
<dbReference type="PANTHER" id="PTHR37017:SF11">
    <property type="entry name" value="ESTERASE_LIPASE_THIOESTERASE DOMAIN-CONTAINING PROTEIN"/>
    <property type="match status" value="1"/>
</dbReference>
<dbReference type="RefSeq" id="WP_131281738.1">
    <property type="nucleotide sequence ID" value="NZ_CP031395.1"/>
</dbReference>
<reference evidence="3 4" key="1">
    <citation type="submission" date="2018-07" db="EMBL/GenBank/DDBJ databases">
        <title>Exploring interactions and the metabolic potential of the ultra-small soil bacteria Hylemonella gracilis.</title>
        <authorList>
            <person name="Tyc O."/>
            <person name="Kulkarni P."/>
            <person name="Gawehns F."/>
            <person name="Hundscheid M."/>
            <person name="Zweers H."/>
            <person name="Garbeva P."/>
        </authorList>
    </citation>
    <scope>NUCLEOTIDE SEQUENCE [LARGE SCALE GENOMIC DNA]</scope>
    <source>
        <strain evidence="3 4">NS1</strain>
    </source>
</reference>
<feature type="signal peptide" evidence="1">
    <location>
        <begin position="1"/>
        <end position="21"/>
    </location>
</feature>
<feature type="domain" description="AB hydrolase-1" evidence="2">
    <location>
        <begin position="29"/>
        <end position="249"/>
    </location>
</feature>
<dbReference type="InterPro" id="IPR052897">
    <property type="entry name" value="Sec-Metab_Biosynth_Hydrolase"/>
</dbReference>
<dbReference type="Pfam" id="PF12697">
    <property type="entry name" value="Abhydrolase_6"/>
    <property type="match status" value="1"/>
</dbReference>
<accession>A0A4P6UMW9</accession>